<gene>
    <name evidence="6" type="ORF">ACFO5T_12790</name>
</gene>
<dbReference type="SUPFAM" id="SSF63380">
    <property type="entry name" value="Riboflavin synthase domain-like"/>
    <property type="match status" value="1"/>
</dbReference>
<feature type="domain" description="Flavodoxin-like" evidence="4">
    <location>
        <begin position="343"/>
        <end position="478"/>
    </location>
</feature>
<evidence type="ECO:0000313" key="6">
    <source>
        <dbReference type="EMBL" id="MFC4691308.1"/>
    </source>
</evidence>
<dbReference type="PROSITE" id="PS51384">
    <property type="entry name" value="FAD_FR"/>
    <property type="match status" value="1"/>
</dbReference>
<comment type="caution">
    <text evidence="6">The sequence shown here is derived from an EMBL/GenBank/DDBJ whole genome shotgun (WGS) entry which is preliminary data.</text>
</comment>
<dbReference type="Pfam" id="PF03929">
    <property type="entry name" value="PepSY_TM"/>
    <property type="match status" value="1"/>
</dbReference>
<feature type="transmembrane region" description="Helical" evidence="3">
    <location>
        <begin position="298"/>
        <end position="323"/>
    </location>
</feature>
<dbReference type="RefSeq" id="WP_380035040.1">
    <property type="nucleotide sequence ID" value="NZ_JBHSHB010000024.1"/>
</dbReference>
<dbReference type="Pfam" id="PF00175">
    <property type="entry name" value="NAD_binding_1"/>
    <property type="match status" value="1"/>
</dbReference>
<keyword evidence="3" id="KW-0472">Membrane</keyword>
<dbReference type="InterPro" id="IPR005625">
    <property type="entry name" value="PepSY-ass_TM"/>
</dbReference>
<dbReference type="PANTHER" id="PTHR19384">
    <property type="entry name" value="NITRIC OXIDE SYNTHASE-RELATED"/>
    <property type="match status" value="1"/>
</dbReference>
<keyword evidence="7" id="KW-1185">Reference proteome</keyword>
<sequence>MTLSIWRYSHFVLALVSSLFLLVAAITGVILAIEPIAHQAKGYDVRKLDGISLGTTIGVVKENYDEVFALEVTTAGFVKAAVLTSEMETQDVYIDALTGETLAIVQERPAIYSFATNLHRSLFLKTLGRVFVGIIAFLLLAIAVTGFLLLIQRQGGLRKIFARVHKDYPELRYHVVLSRWFIIPIIIIAFTGVYLSAEKFELIPSPETELVEYTSQDDAVRYDRVTEIPFFKETMLSEVREVAFPFSSDPEEYYEIALSDKEVYVNQATGEIVRSTTYPFIEAVSKISWVLHTGEGTVLWSIVLLLASISILYFMYSGCVMSIKRLSKKGRTLKMPDKDDCEYIILVGSETGTSHSYARALYQDLTAGGKNVFMTMLNTYSAFAKAQHIIIFTSTYGEGEAPTNARKFIEKFKTISQPNEIAYAVVGFGSREYADYCKFAIQVDGLLQAQAGFIPQLPLHKIDNGDVAQIKEWGAQYGKRIGVTLPLDTKNKVKKAAALQDFKVLKRTQLNVDETFIITLQPVKKTSFISGDLLAIIPPDTTVARQYSIARVGDTIVLSVKKHSMGKGSSYLYSLNEGAIIKASIDENSHFHLPKKARQAVMIANGTGIAPFIGMLDTKAPTEFYVFWGSRTAASTALYDDYLLKKYATNPRVHFYKSHSREGDKQYVQDALRVRRDILLKVIEDKGVIMICGSLAMQNDVLDLLEETLSQYGTTDIASLKESGQLKTDCY</sequence>
<name>A0ABV9LB68_9FLAO</name>
<feature type="domain" description="FAD-binding FR-type" evidence="5">
    <location>
        <begin position="497"/>
        <end position="594"/>
    </location>
</feature>
<dbReference type="Proteomes" id="UP001595878">
    <property type="component" value="Unassembled WGS sequence"/>
</dbReference>
<dbReference type="PRINTS" id="PR00369">
    <property type="entry name" value="FLAVODOXIN"/>
</dbReference>
<dbReference type="Gene3D" id="3.40.50.360">
    <property type="match status" value="1"/>
</dbReference>
<dbReference type="InterPro" id="IPR017938">
    <property type="entry name" value="Riboflavin_synthase-like_b-brl"/>
</dbReference>
<evidence type="ECO:0000259" key="4">
    <source>
        <dbReference type="PROSITE" id="PS50902"/>
    </source>
</evidence>
<dbReference type="SUPFAM" id="SSF52218">
    <property type="entry name" value="Flavoproteins"/>
    <property type="match status" value="1"/>
</dbReference>
<evidence type="ECO:0000259" key="5">
    <source>
        <dbReference type="PROSITE" id="PS51384"/>
    </source>
</evidence>
<dbReference type="PANTHER" id="PTHR19384:SF17">
    <property type="entry name" value="NADPH--CYTOCHROME P450 REDUCTASE"/>
    <property type="match status" value="1"/>
</dbReference>
<evidence type="ECO:0000256" key="3">
    <source>
        <dbReference type="SAM" id="Phobius"/>
    </source>
</evidence>
<evidence type="ECO:0000256" key="2">
    <source>
        <dbReference type="ARBA" id="ARBA00023797"/>
    </source>
</evidence>
<feature type="transmembrane region" description="Helical" evidence="3">
    <location>
        <begin position="12"/>
        <end position="33"/>
    </location>
</feature>
<dbReference type="Gene3D" id="3.40.50.80">
    <property type="entry name" value="Nucleotide-binding domain of ferredoxin-NADP reductase (FNR) module"/>
    <property type="match status" value="1"/>
</dbReference>
<dbReference type="InterPro" id="IPR001094">
    <property type="entry name" value="Flavdoxin-like"/>
</dbReference>
<keyword evidence="3" id="KW-1133">Transmembrane helix</keyword>
<keyword evidence="1" id="KW-0285">Flavoprotein</keyword>
<accession>A0ABV9LB68</accession>
<dbReference type="InterPro" id="IPR029039">
    <property type="entry name" value="Flavoprotein-like_sf"/>
</dbReference>
<dbReference type="EC" id="1.6.2.4" evidence="2"/>
<evidence type="ECO:0000313" key="7">
    <source>
        <dbReference type="Proteomes" id="UP001595878"/>
    </source>
</evidence>
<dbReference type="EMBL" id="JBHSHB010000024">
    <property type="protein sequence ID" value="MFC4691308.1"/>
    <property type="molecule type" value="Genomic_DNA"/>
</dbReference>
<dbReference type="InterPro" id="IPR017927">
    <property type="entry name" value="FAD-bd_FR_type"/>
</dbReference>
<dbReference type="InterPro" id="IPR001433">
    <property type="entry name" value="OxRdtase_FAD/NAD-bd"/>
</dbReference>
<feature type="transmembrane region" description="Helical" evidence="3">
    <location>
        <begin position="130"/>
        <end position="151"/>
    </location>
</feature>
<dbReference type="Pfam" id="PF00258">
    <property type="entry name" value="Flavodoxin_1"/>
    <property type="match status" value="1"/>
</dbReference>
<proteinExistence type="predicted"/>
<dbReference type="PROSITE" id="PS50902">
    <property type="entry name" value="FLAVODOXIN_LIKE"/>
    <property type="match status" value="1"/>
</dbReference>
<dbReference type="Gene3D" id="2.40.30.10">
    <property type="entry name" value="Translation factors"/>
    <property type="match status" value="1"/>
</dbReference>
<protein>
    <recommendedName>
        <fullName evidence="2">NADPH--hemoprotein reductase</fullName>
        <ecNumber evidence="2">1.6.2.4</ecNumber>
    </recommendedName>
</protein>
<evidence type="ECO:0000256" key="1">
    <source>
        <dbReference type="ARBA" id="ARBA00022630"/>
    </source>
</evidence>
<reference evidence="7" key="1">
    <citation type="journal article" date="2019" name="Int. J. Syst. Evol. Microbiol.">
        <title>The Global Catalogue of Microorganisms (GCM) 10K type strain sequencing project: providing services to taxonomists for standard genome sequencing and annotation.</title>
        <authorList>
            <consortium name="The Broad Institute Genomics Platform"/>
            <consortium name="The Broad Institute Genome Sequencing Center for Infectious Disease"/>
            <person name="Wu L."/>
            <person name="Ma J."/>
        </authorList>
    </citation>
    <scope>NUCLEOTIDE SEQUENCE [LARGE SCALE GENOMIC DNA]</scope>
    <source>
        <strain evidence="7">CGMCC 4.7427</strain>
    </source>
</reference>
<dbReference type="InterPro" id="IPR039261">
    <property type="entry name" value="FNR_nucleotide-bd"/>
</dbReference>
<organism evidence="6 7">
    <name type="scientific">Dokdonia genika</name>
    <dbReference type="NCBI Taxonomy" id="308113"/>
    <lineage>
        <taxon>Bacteria</taxon>
        <taxon>Pseudomonadati</taxon>
        <taxon>Bacteroidota</taxon>
        <taxon>Flavobacteriia</taxon>
        <taxon>Flavobacteriales</taxon>
        <taxon>Flavobacteriaceae</taxon>
        <taxon>Dokdonia</taxon>
    </lineage>
</organism>
<feature type="transmembrane region" description="Helical" evidence="3">
    <location>
        <begin position="171"/>
        <end position="195"/>
    </location>
</feature>
<dbReference type="InterPro" id="IPR008254">
    <property type="entry name" value="Flavodoxin/NO_synth"/>
</dbReference>
<keyword evidence="3" id="KW-0812">Transmembrane</keyword>
<dbReference type="SUPFAM" id="SSF52343">
    <property type="entry name" value="Ferredoxin reductase-like, C-terminal NADP-linked domain"/>
    <property type="match status" value="1"/>
</dbReference>